<name>A0A1G9Q2X7_9FIRM</name>
<accession>A0A1G9Q2X7</accession>
<dbReference type="PANTHER" id="PTHR38442:SF1">
    <property type="entry name" value="INNER MEMBRANE PROTEIN"/>
    <property type="match status" value="1"/>
</dbReference>
<keyword evidence="1" id="KW-0812">Transmembrane</keyword>
<proteinExistence type="predicted"/>
<keyword evidence="3" id="KW-1185">Reference proteome</keyword>
<dbReference type="STRING" id="146817.SAMN04488502_1026"/>
<protein>
    <submittedName>
        <fullName evidence="2">Uncharacterized membrane-anchored protein YjiN, DUF445 family</fullName>
    </submittedName>
</protein>
<dbReference type="PANTHER" id="PTHR38442">
    <property type="entry name" value="INNER MEMBRANE PROTEIN-RELATED"/>
    <property type="match status" value="1"/>
</dbReference>
<evidence type="ECO:0000313" key="2">
    <source>
        <dbReference type="EMBL" id="SDM04695.1"/>
    </source>
</evidence>
<dbReference type="InterPro" id="IPR007383">
    <property type="entry name" value="DUF445"/>
</dbReference>
<sequence length="412" mass="47106">MIANKYKAALTLGAASVGLLAGFPYSHHFWGGLLTSACQAAVVGGLADWFAVTALFRKPLGIPFRTAIVPRNRKKIFQAIAEMVQVELLSKENIAKTLVNYDLSAVALHFLNEHDGRKYLKEIVYQFAYKFIEQVEPDELGVIIGGILKKYARDARLAPLIIESSEWLIENKYDDQIIDFFIAQLESIGEQQPFRHLLGDLVLEARKSYERDSERRRIFNDLFQLSQQQLAKDAQKALLDFLDEVKSSGHPLRSRLKDRLVRLIVNLRSDEALQQQIEDWKTSQLSNKIDFVQYSTSFIAEWRMKAVQNKEQAAWLGELSNQLNQFIDEFAASKTRRLNFDHQVKQLIGKWLDSNQAEIGSLVKNSLKKMTDDMLVEFIETRVGNDLQMIRINGSVVGGLAGMCIYLLTFWW</sequence>
<organism evidence="2 3">
    <name type="scientific">Dendrosporobacter quercicolus</name>
    <dbReference type="NCBI Taxonomy" id="146817"/>
    <lineage>
        <taxon>Bacteria</taxon>
        <taxon>Bacillati</taxon>
        <taxon>Bacillota</taxon>
        <taxon>Negativicutes</taxon>
        <taxon>Selenomonadales</taxon>
        <taxon>Sporomusaceae</taxon>
        <taxon>Dendrosporobacter</taxon>
    </lineage>
</organism>
<keyword evidence="1" id="KW-0472">Membrane</keyword>
<gene>
    <name evidence="2" type="ORF">SAMN04488502_1026</name>
</gene>
<reference evidence="2 3" key="1">
    <citation type="submission" date="2016-10" db="EMBL/GenBank/DDBJ databases">
        <authorList>
            <person name="de Groot N.N."/>
        </authorList>
    </citation>
    <scope>NUCLEOTIDE SEQUENCE [LARGE SCALE GENOMIC DNA]</scope>
    <source>
        <strain evidence="2 3">DSM 1736</strain>
    </source>
</reference>
<dbReference type="GO" id="GO:0005886">
    <property type="term" value="C:plasma membrane"/>
    <property type="evidence" value="ECO:0007669"/>
    <property type="project" value="TreeGrafter"/>
</dbReference>
<dbReference type="EMBL" id="FNHB01000002">
    <property type="protein sequence ID" value="SDM04695.1"/>
    <property type="molecule type" value="Genomic_DNA"/>
</dbReference>
<evidence type="ECO:0000256" key="1">
    <source>
        <dbReference type="SAM" id="Phobius"/>
    </source>
</evidence>
<dbReference type="Pfam" id="PF04286">
    <property type="entry name" value="DUF445"/>
    <property type="match status" value="1"/>
</dbReference>
<feature type="transmembrane region" description="Helical" evidence="1">
    <location>
        <begin position="392"/>
        <end position="411"/>
    </location>
</feature>
<evidence type="ECO:0000313" key="3">
    <source>
        <dbReference type="Proteomes" id="UP000214880"/>
    </source>
</evidence>
<keyword evidence="1" id="KW-1133">Transmembrane helix</keyword>
<dbReference type="AlphaFoldDB" id="A0A1G9Q2X7"/>
<dbReference type="Proteomes" id="UP000214880">
    <property type="component" value="Unassembled WGS sequence"/>
</dbReference>